<reference evidence="5" key="1">
    <citation type="submission" date="2016-05" db="EMBL/GenBank/DDBJ databases">
        <authorList>
            <person name="Lavstsen T."/>
            <person name="Jespersen J.S."/>
        </authorList>
    </citation>
    <scope>NUCLEOTIDE SEQUENCE</scope>
    <source>
        <tissue evidence="5">Brain</tissue>
    </source>
</reference>
<evidence type="ECO:0000313" key="5">
    <source>
        <dbReference type="EMBL" id="SBP29253.1"/>
    </source>
</evidence>
<gene>
    <name evidence="5" type="primary">TEX2</name>
</gene>
<reference evidence="5" key="2">
    <citation type="submission" date="2016-06" db="EMBL/GenBank/DDBJ databases">
        <title>The genome of a short-lived fish provides insights into sex chromosome evolution and the genetic control of aging.</title>
        <authorList>
            <person name="Reichwald K."/>
            <person name="Felder M."/>
            <person name="Petzold A."/>
            <person name="Koch P."/>
            <person name="Groth M."/>
            <person name="Platzer M."/>
        </authorList>
    </citation>
    <scope>NUCLEOTIDE SEQUENCE</scope>
    <source>
        <tissue evidence="5">Brain</tissue>
    </source>
</reference>
<feature type="region of interest" description="Disordered" evidence="3">
    <location>
        <begin position="594"/>
        <end position="624"/>
    </location>
</feature>
<evidence type="ECO:0000256" key="1">
    <source>
        <dbReference type="ARBA" id="ARBA00004586"/>
    </source>
</evidence>
<feature type="region of interest" description="Disordered" evidence="3">
    <location>
        <begin position="378"/>
        <end position="408"/>
    </location>
</feature>
<keyword evidence="4" id="KW-1133">Transmembrane helix</keyword>
<feature type="non-terminal residue" evidence="5">
    <location>
        <position position="801"/>
    </location>
</feature>
<evidence type="ECO:0000256" key="3">
    <source>
        <dbReference type="SAM" id="MobiDB-lite"/>
    </source>
</evidence>
<proteinExistence type="predicted"/>
<feature type="compositionally biased region" description="Polar residues" evidence="3">
    <location>
        <begin position="324"/>
        <end position="343"/>
    </location>
</feature>
<organism evidence="5">
    <name type="scientific">Iconisemion striatum</name>
    <dbReference type="NCBI Taxonomy" id="60296"/>
    <lineage>
        <taxon>Eukaryota</taxon>
        <taxon>Metazoa</taxon>
        <taxon>Chordata</taxon>
        <taxon>Craniata</taxon>
        <taxon>Vertebrata</taxon>
        <taxon>Euteleostomi</taxon>
        <taxon>Actinopterygii</taxon>
        <taxon>Neopterygii</taxon>
        <taxon>Teleostei</taxon>
        <taxon>Neoteleostei</taxon>
        <taxon>Acanthomorphata</taxon>
        <taxon>Ovalentaria</taxon>
        <taxon>Atherinomorphae</taxon>
        <taxon>Cyprinodontiformes</taxon>
        <taxon>Nothobranchiidae</taxon>
        <taxon>Iconisemion</taxon>
    </lineage>
</organism>
<feature type="compositionally biased region" description="Polar residues" evidence="3">
    <location>
        <begin position="387"/>
        <end position="396"/>
    </location>
</feature>
<comment type="subcellular location">
    <subcellularLocation>
        <location evidence="1">Endoplasmic reticulum membrane</location>
    </subcellularLocation>
</comment>
<feature type="region of interest" description="Disordered" evidence="3">
    <location>
        <begin position="1"/>
        <end position="63"/>
    </location>
</feature>
<feature type="transmembrane region" description="Helical" evidence="4">
    <location>
        <begin position="444"/>
        <end position="463"/>
    </location>
</feature>
<dbReference type="EMBL" id="HADX01007021">
    <property type="protein sequence ID" value="SBP29253.1"/>
    <property type="molecule type" value="Transcribed_RNA"/>
</dbReference>
<evidence type="ECO:0000256" key="2">
    <source>
        <dbReference type="SAM" id="Coils"/>
    </source>
</evidence>
<name>A0A1A7YGA7_9TELE</name>
<feature type="region of interest" description="Disordered" evidence="3">
    <location>
        <begin position="89"/>
        <end position="133"/>
    </location>
</feature>
<feature type="region of interest" description="Disordered" evidence="3">
    <location>
        <begin position="315"/>
        <end position="349"/>
    </location>
</feature>
<keyword evidence="4" id="KW-0812">Transmembrane</keyword>
<sequence>MTSQHPSHAESSPSSDKLPPGVGPKLHVQGSLSKENVTVHFSLGKNEEEEEDQLYSTSVSSASAALDDSNIVTAVEAIEEMLDSAAEVPVIPDSSRFSPSSSSHTNRSPTQALSSHVPEQKPSTTSSSPIKSLSFPSSLVKSVLSEVDARDGVASAPTLSVRQRPLMKNLVKSLSSDTSQDPSSSSTSQRLLDSRLNLQLFRQFAQSRMASASMASVSDSKTAPCTPLASPDNRSFFKVSEVEARIEDTKRRLSEAIAEPLQLLSKIMDEKSGGLVVGSIYRPKGLSASATELSTLSSVNGPLENNNNKYCIKEEEGPELEVESPNSWTSVSAESLSDPPANTKSPSKSSLLSMSALAKQEEEDFCILTSEDFDTCTDTEGDGASGLSRTGSQVPLSDSSDPSCDDECEDAESAPDIPFYTLMVLTALVYACFVLPLPSYIRGMLLGLSFGFYLAIGVVWLAGPKRSGRGDGCSRHKGKLENAARVDIKEPDIYKGWMNEILNYDPETYHATLTHSVYVRLEGSTIRLSKPNHNIARRASHNEPKPDVSFISQKIYDLTNCKVYLAPQNLAKKRVWNKKYPICIQLSKQDDFMSKAEGDQVDSSESTSSRDDGERTSGVMERPSSMSSAHLTLFLFGRTGREKEDWFQRFLLASHENAKYQTEVKDQRKQLEKESSVRLELEDKIMTHIQQQLTHSKTAKHSQHLISKLNTQKKGKTFQLQSVQNDMLSVMLESQNIEMNKRIRLESQIEQEERENEDIQKKQKMLRRDLEKLNDLLSRNKQLNQALELENSVMKTDFVHK</sequence>
<evidence type="ECO:0000256" key="4">
    <source>
        <dbReference type="SAM" id="Phobius"/>
    </source>
</evidence>
<dbReference type="GO" id="GO:0008289">
    <property type="term" value="F:lipid binding"/>
    <property type="evidence" value="ECO:0007669"/>
    <property type="project" value="TreeGrafter"/>
</dbReference>
<feature type="transmembrane region" description="Helical" evidence="4">
    <location>
        <begin position="417"/>
        <end position="437"/>
    </location>
</feature>
<keyword evidence="2" id="KW-0175">Coiled coil</keyword>
<feature type="compositionally biased region" description="Low complexity" evidence="3">
    <location>
        <begin position="94"/>
        <end position="110"/>
    </location>
</feature>
<dbReference type="PANTHER" id="PTHR13466:SF2">
    <property type="entry name" value="TESTIS-EXPRESSED PROTEIN 2"/>
    <property type="match status" value="1"/>
</dbReference>
<feature type="coiled-coil region" evidence="2">
    <location>
        <begin position="735"/>
        <end position="790"/>
    </location>
</feature>
<protein>
    <submittedName>
        <fullName evidence="5">Testis expressed 2</fullName>
    </submittedName>
</protein>
<dbReference type="PANTHER" id="PTHR13466">
    <property type="entry name" value="TEX2 PROTEIN-RELATED"/>
    <property type="match status" value="1"/>
</dbReference>
<accession>A0A1A7YGA7</accession>
<feature type="compositionally biased region" description="Polar residues" evidence="3">
    <location>
        <begin position="1"/>
        <end position="15"/>
    </location>
</feature>
<feature type="compositionally biased region" description="Low complexity" evidence="3">
    <location>
        <begin position="121"/>
        <end position="133"/>
    </location>
</feature>
<keyword evidence="4" id="KW-0472">Membrane</keyword>
<feature type="coiled-coil region" evidence="2">
    <location>
        <begin position="657"/>
        <end position="684"/>
    </location>
</feature>
<dbReference type="AlphaFoldDB" id="A0A1A7YGA7"/>
<dbReference type="GO" id="GO:0005789">
    <property type="term" value="C:endoplasmic reticulum membrane"/>
    <property type="evidence" value="ECO:0007669"/>
    <property type="project" value="UniProtKB-SubCell"/>
</dbReference>